<dbReference type="Gene3D" id="1.10.1740.10">
    <property type="match status" value="1"/>
</dbReference>
<dbReference type="SUPFAM" id="SSF88946">
    <property type="entry name" value="Sigma2 domain of RNA polymerase sigma factors"/>
    <property type="match status" value="1"/>
</dbReference>
<accession>A0A923L178</accession>
<dbReference type="PANTHER" id="PTHR43133">
    <property type="entry name" value="RNA POLYMERASE ECF-TYPE SIGMA FACTO"/>
    <property type="match status" value="1"/>
</dbReference>
<evidence type="ECO:0000256" key="1">
    <source>
        <dbReference type="ARBA" id="ARBA00010641"/>
    </source>
</evidence>
<dbReference type="RefSeq" id="WP_186887871.1">
    <property type="nucleotide sequence ID" value="NZ_JACONZ010000002.1"/>
</dbReference>
<dbReference type="InterPro" id="IPR013324">
    <property type="entry name" value="RNA_pol_sigma_r3/r4-like"/>
</dbReference>
<dbReference type="Pfam" id="PF08281">
    <property type="entry name" value="Sigma70_r4_2"/>
    <property type="match status" value="1"/>
</dbReference>
<dbReference type="InterPro" id="IPR013325">
    <property type="entry name" value="RNA_pol_sigma_r2"/>
</dbReference>
<dbReference type="AlphaFoldDB" id="A0A923L178"/>
<dbReference type="GO" id="GO:0016987">
    <property type="term" value="F:sigma factor activity"/>
    <property type="evidence" value="ECO:0007669"/>
    <property type="project" value="UniProtKB-KW"/>
</dbReference>
<proteinExistence type="inferred from homology"/>
<dbReference type="NCBIfam" id="TIGR02937">
    <property type="entry name" value="sigma70-ECF"/>
    <property type="match status" value="1"/>
</dbReference>
<dbReference type="Pfam" id="PF04542">
    <property type="entry name" value="Sigma70_r2"/>
    <property type="match status" value="1"/>
</dbReference>
<feature type="domain" description="RNA polymerase sigma-70 region 2" evidence="6">
    <location>
        <begin position="19"/>
        <end position="63"/>
    </location>
</feature>
<keyword evidence="9" id="KW-1185">Reference proteome</keyword>
<evidence type="ECO:0000259" key="6">
    <source>
        <dbReference type="Pfam" id="PF04542"/>
    </source>
</evidence>
<protein>
    <submittedName>
        <fullName evidence="8">RNA polymerase sigma factor</fullName>
    </submittedName>
</protein>
<reference evidence="8" key="1">
    <citation type="submission" date="2020-08" db="EMBL/GenBank/DDBJ databases">
        <title>Genome public.</title>
        <authorList>
            <person name="Liu C."/>
            <person name="Sun Q."/>
        </authorList>
    </citation>
    <scope>NUCLEOTIDE SEQUENCE</scope>
    <source>
        <strain evidence="8">BX8</strain>
    </source>
</reference>
<dbReference type="CDD" id="cd06171">
    <property type="entry name" value="Sigma70_r4"/>
    <property type="match status" value="1"/>
</dbReference>
<dbReference type="InterPro" id="IPR039425">
    <property type="entry name" value="RNA_pol_sigma-70-like"/>
</dbReference>
<dbReference type="EMBL" id="JACONZ010000002">
    <property type="protein sequence ID" value="MBC5581527.1"/>
    <property type="molecule type" value="Genomic_DNA"/>
</dbReference>
<evidence type="ECO:0000256" key="5">
    <source>
        <dbReference type="ARBA" id="ARBA00023163"/>
    </source>
</evidence>
<sequence length="190" mass="21651">MLFLSLFTDPEERDLFVYLFKRYERMLRSKALKIVHNPSDAEDCVATAFERVGRLLAADPGRLKEFGVPRAVSYLVAAVTNEAKNLVGCSAYRTKADFSFEDAHGLSDEGASVEELAIRREDHQQLVELVNGLAEKYRTPLVMHFYLQLSDKEIAQALSISENYVSVLCHRGRELLKRQLKDLREKEGQV</sequence>
<name>A0A923L178_9FIRM</name>
<evidence type="ECO:0000256" key="3">
    <source>
        <dbReference type="ARBA" id="ARBA00023082"/>
    </source>
</evidence>
<keyword evidence="3" id="KW-0731">Sigma factor</keyword>
<evidence type="ECO:0000256" key="2">
    <source>
        <dbReference type="ARBA" id="ARBA00023015"/>
    </source>
</evidence>
<dbReference type="Gene3D" id="1.10.10.10">
    <property type="entry name" value="Winged helix-like DNA-binding domain superfamily/Winged helix DNA-binding domain"/>
    <property type="match status" value="1"/>
</dbReference>
<comment type="caution">
    <text evidence="8">The sequence shown here is derived from an EMBL/GenBank/DDBJ whole genome shotgun (WGS) entry which is preliminary data.</text>
</comment>
<dbReference type="Proteomes" id="UP000659630">
    <property type="component" value="Unassembled WGS sequence"/>
</dbReference>
<dbReference type="GO" id="GO:0003677">
    <property type="term" value="F:DNA binding"/>
    <property type="evidence" value="ECO:0007669"/>
    <property type="project" value="UniProtKB-KW"/>
</dbReference>
<keyword evidence="5" id="KW-0804">Transcription</keyword>
<dbReference type="SUPFAM" id="SSF88659">
    <property type="entry name" value="Sigma3 and sigma4 domains of RNA polymerase sigma factors"/>
    <property type="match status" value="1"/>
</dbReference>
<comment type="similarity">
    <text evidence="1">Belongs to the sigma-70 factor family. ECF subfamily.</text>
</comment>
<dbReference type="GO" id="GO:0006352">
    <property type="term" value="P:DNA-templated transcription initiation"/>
    <property type="evidence" value="ECO:0007669"/>
    <property type="project" value="InterPro"/>
</dbReference>
<gene>
    <name evidence="8" type="ORF">H8S23_08380</name>
</gene>
<evidence type="ECO:0000313" key="9">
    <source>
        <dbReference type="Proteomes" id="UP000659630"/>
    </source>
</evidence>
<evidence type="ECO:0000313" key="8">
    <source>
        <dbReference type="EMBL" id="MBC5581527.1"/>
    </source>
</evidence>
<dbReference type="InterPro" id="IPR007627">
    <property type="entry name" value="RNA_pol_sigma70_r2"/>
</dbReference>
<evidence type="ECO:0000256" key="4">
    <source>
        <dbReference type="ARBA" id="ARBA00023125"/>
    </source>
</evidence>
<evidence type="ECO:0000259" key="7">
    <source>
        <dbReference type="Pfam" id="PF08281"/>
    </source>
</evidence>
<keyword evidence="4" id="KW-0238">DNA-binding</keyword>
<feature type="domain" description="RNA polymerase sigma factor 70 region 4 type 2" evidence="7">
    <location>
        <begin position="124"/>
        <end position="176"/>
    </location>
</feature>
<keyword evidence="2" id="KW-0805">Transcription regulation</keyword>
<dbReference type="InterPro" id="IPR013249">
    <property type="entry name" value="RNA_pol_sigma70_r4_t2"/>
</dbReference>
<dbReference type="PANTHER" id="PTHR43133:SF8">
    <property type="entry name" value="RNA POLYMERASE SIGMA FACTOR HI_1459-RELATED"/>
    <property type="match status" value="1"/>
</dbReference>
<organism evidence="8 9">
    <name type="scientific">Anaerofilum hominis</name>
    <dbReference type="NCBI Taxonomy" id="2763016"/>
    <lineage>
        <taxon>Bacteria</taxon>
        <taxon>Bacillati</taxon>
        <taxon>Bacillota</taxon>
        <taxon>Clostridia</taxon>
        <taxon>Eubacteriales</taxon>
        <taxon>Oscillospiraceae</taxon>
        <taxon>Anaerofilum</taxon>
    </lineage>
</organism>
<dbReference type="InterPro" id="IPR036388">
    <property type="entry name" value="WH-like_DNA-bd_sf"/>
</dbReference>
<dbReference type="InterPro" id="IPR014284">
    <property type="entry name" value="RNA_pol_sigma-70_dom"/>
</dbReference>